<proteinExistence type="predicted"/>
<feature type="compositionally biased region" description="Basic and acidic residues" evidence="1">
    <location>
        <begin position="192"/>
        <end position="204"/>
    </location>
</feature>
<feature type="compositionally biased region" description="Basic and acidic residues" evidence="1">
    <location>
        <begin position="166"/>
        <end position="178"/>
    </location>
</feature>
<sequence length="806" mass="86291">DPRAARRDERRAAPLHPPGRRRGAPHVRRPLELLPRAGRGAAPSTGEDVPGEEAKIERRAADSPGVTAPIAEPAVVPVAVAAEPEGADGDSKEEENAGESAGLKSPEASFEVGAIVEVRDRVLPGKNSQGGVARITAVHPTADGGDRVAYVVERRRERGVGAAHVSLHDAHDSPDKAPRNAPKAKRSAARGGEGRDGGAKDRKPGGGAGPPDAVAPRPRPRKGDRVKAHYVETCSLGVQSKTWYIGTVAGVGPVDRALDDIPAGATCSLSIRFDDFGTEDRFNYPHEDVVVCEDGDLSDLFPADFCVGDTVDGYFQNGADHGADGKWFRGRISSVSDGGFCDILYNDGEVESGIPTNQGKVRLIRPFDGDHASLVGKATLLEGGRSGTIASVGDDGVQRHSWPAAAPAAGTGLPPVVTEEKKRRDRDARGPRREAIAPPRRRGLRVEPVSVSDYADLIGGRETGGQGPLQQRGVAVARRTARDFPATLPNLLMMALNGPEPETGVGHLVNLLAVHDAVPNKTTCKKLMELLKLGPKDNGRAVYFKDCYRIELTADYVLGILGASSRLVRADGTALFGPSSWEDIETLLEQSTAQTENVISGGRLAEALHLAGRGARLLSLMFQTELRCVDLSWTRQRFDSDALNSMPTVRLILSRGARDALKLAVRQTTKMLMRHSNLIFSGGRGIGDSRARENNGKMSTTEAGHCFSDLCSTVSYVSFLFCIQESLSSLADPSLSYLINSEFSSEVLRSTEDLPSMKVAERTKFERRIKLHFCSALQNCGEFSRPLATQLATIIGLEGDSSCCRI</sequence>
<evidence type="ECO:0000313" key="3">
    <source>
        <dbReference type="Proteomes" id="UP000266841"/>
    </source>
</evidence>
<dbReference type="Gene3D" id="2.30.30.140">
    <property type="match status" value="1"/>
</dbReference>
<feature type="compositionally biased region" description="Acidic residues" evidence="1">
    <location>
        <begin position="85"/>
        <end position="97"/>
    </location>
</feature>
<feature type="region of interest" description="Disordered" evidence="1">
    <location>
        <begin position="1"/>
        <end position="109"/>
    </location>
</feature>
<organism evidence="2 3">
    <name type="scientific">Thalassiosira oceanica</name>
    <name type="common">Marine diatom</name>
    <dbReference type="NCBI Taxonomy" id="159749"/>
    <lineage>
        <taxon>Eukaryota</taxon>
        <taxon>Sar</taxon>
        <taxon>Stramenopiles</taxon>
        <taxon>Ochrophyta</taxon>
        <taxon>Bacillariophyta</taxon>
        <taxon>Coscinodiscophyceae</taxon>
        <taxon>Thalassiosirophycidae</taxon>
        <taxon>Thalassiosirales</taxon>
        <taxon>Thalassiosiraceae</taxon>
        <taxon>Thalassiosira</taxon>
    </lineage>
</organism>
<dbReference type="EMBL" id="AGNL01046572">
    <property type="protein sequence ID" value="EJK47846.1"/>
    <property type="molecule type" value="Genomic_DNA"/>
</dbReference>
<feature type="non-terminal residue" evidence="2">
    <location>
        <position position="1"/>
    </location>
</feature>
<reference evidence="2 3" key="1">
    <citation type="journal article" date="2012" name="Genome Biol.">
        <title>Genome and low-iron response of an oceanic diatom adapted to chronic iron limitation.</title>
        <authorList>
            <person name="Lommer M."/>
            <person name="Specht M."/>
            <person name="Roy A.S."/>
            <person name="Kraemer L."/>
            <person name="Andreson R."/>
            <person name="Gutowska M.A."/>
            <person name="Wolf J."/>
            <person name="Bergner S.V."/>
            <person name="Schilhabel M.B."/>
            <person name="Klostermeier U.C."/>
            <person name="Beiko R.G."/>
            <person name="Rosenstiel P."/>
            <person name="Hippler M."/>
            <person name="Laroche J."/>
        </authorList>
    </citation>
    <scope>NUCLEOTIDE SEQUENCE [LARGE SCALE GENOMIC DNA]</scope>
    <source>
        <strain evidence="2 3">CCMP1005</strain>
    </source>
</reference>
<feature type="compositionally biased region" description="Basic and acidic residues" evidence="1">
    <location>
        <begin position="1"/>
        <end position="12"/>
    </location>
</feature>
<protein>
    <submittedName>
        <fullName evidence="2">Uncharacterized protein</fullName>
    </submittedName>
</protein>
<keyword evidence="3" id="KW-1185">Reference proteome</keyword>
<dbReference type="eggNOG" id="ENOG502QXGH">
    <property type="taxonomic scope" value="Eukaryota"/>
</dbReference>
<feature type="region of interest" description="Disordered" evidence="1">
    <location>
        <begin position="403"/>
        <end position="440"/>
    </location>
</feature>
<gene>
    <name evidence="2" type="ORF">THAOC_33410</name>
</gene>
<dbReference type="AlphaFoldDB" id="K0RFV9"/>
<accession>K0RFV9</accession>
<feature type="compositionally biased region" description="Basic residues" evidence="1">
    <location>
        <begin position="18"/>
        <end position="28"/>
    </location>
</feature>
<feature type="compositionally biased region" description="Basic and acidic residues" evidence="1">
    <location>
        <begin position="418"/>
        <end position="435"/>
    </location>
</feature>
<dbReference type="CDD" id="cd04508">
    <property type="entry name" value="Tudor_SF"/>
    <property type="match status" value="1"/>
</dbReference>
<dbReference type="Proteomes" id="UP000266841">
    <property type="component" value="Unassembled WGS sequence"/>
</dbReference>
<feature type="compositionally biased region" description="Basic and acidic residues" evidence="1">
    <location>
        <begin position="52"/>
        <end position="61"/>
    </location>
</feature>
<feature type="region of interest" description="Disordered" evidence="1">
    <location>
        <begin position="160"/>
        <end position="226"/>
    </location>
</feature>
<evidence type="ECO:0000313" key="2">
    <source>
        <dbReference type="EMBL" id="EJK47846.1"/>
    </source>
</evidence>
<comment type="caution">
    <text evidence="2">The sequence shown here is derived from an EMBL/GenBank/DDBJ whole genome shotgun (WGS) entry which is preliminary data.</text>
</comment>
<name>K0RFV9_THAOC</name>
<evidence type="ECO:0000256" key="1">
    <source>
        <dbReference type="SAM" id="MobiDB-lite"/>
    </source>
</evidence>
<feature type="compositionally biased region" description="Low complexity" evidence="1">
    <location>
        <begin position="68"/>
        <end position="84"/>
    </location>
</feature>